<reference evidence="2 3" key="1">
    <citation type="journal article" date="2020" name="Genomics">
        <title>Complete, high-quality genomes from long-read metagenomic sequencing of two wolf lichen thalli reveals enigmatic genome architecture.</title>
        <authorList>
            <person name="McKenzie S.K."/>
            <person name="Walston R.F."/>
            <person name="Allen J.L."/>
        </authorList>
    </citation>
    <scope>NUCLEOTIDE SEQUENCE [LARGE SCALE GENOMIC DNA]</scope>
    <source>
        <strain evidence="2">WasteWater2</strain>
    </source>
</reference>
<feature type="compositionally biased region" description="Basic and acidic residues" evidence="1">
    <location>
        <begin position="76"/>
        <end position="86"/>
    </location>
</feature>
<gene>
    <name evidence="2" type="ORF">HO173_009019</name>
</gene>
<feature type="region of interest" description="Disordered" evidence="1">
    <location>
        <begin position="38"/>
        <end position="86"/>
    </location>
</feature>
<keyword evidence="3" id="KW-1185">Reference proteome</keyword>
<sequence length="113" mass="12915">MEITHLGSGEHLAAVPLGNIPQYSRVNLIILRRHIRLHPNPPPPFPPSRFLKQPLHKDKPKTDKLRGQSPRRIRGHRDAETNREQSRVCGWAEDDDSILFDPHAGWIRVRSGG</sequence>
<name>A0A8H6L290_9LECA</name>
<accession>A0A8H6L290</accession>
<comment type="caution">
    <text evidence="2">The sequence shown here is derived from an EMBL/GenBank/DDBJ whole genome shotgun (WGS) entry which is preliminary data.</text>
</comment>
<dbReference type="GeneID" id="59290673"/>
<dbReference type="RefSeq" id="XP_037162231.1">
    <property type="nucleotide sequence ID" value="XM_037310915.1"/>
</dbReference>
<evidence type="ECO:0000313" key="3">
    <source>
        <dbReference type="Proteomes" id="UP000578531"/>
    </source>
</evidence>
<feature type="compositionally biased region" description="Basic and acidic residues" evidence="1">
    <location>
        <begin position="55"/>
        <end position="66"/>
    </location>
</feature>
<evidence type="ECO:0000313" key="2">
    <source>
        <dbReference type="EMBL" id="KAF6232805.1"/>
    </source>
</evidence>
<organism evidence="2 3">
    <name type="scientific">Letharia columbiana</name>
    <dbReference type="NCBI Taxonomy" id="112416"/>
    <lineage>
        <taxon>Eukaryota</taxon>
        <taxon>Fungi</taxon>
        <taxon>Dikarya</taxon>
        <taxon>Ascomycota</taxon>
        <taxon>Pezizomycotina</taxon>
        <taxon>Lecanoromycetes</taxon>
        <taxon>OSLEUM clade</taxon>
        <taxon>Lecanoromycetidae</taxon>
        <taxon>Lecanorales</taxon>
        <taxon>Lecanorineae</taxon>
        <taxon>Parmeliaceae</taxon>
        <taxon>Letharia</taxon>
    </lineage>
</organism>
<proteinExistence type="predicted"/>
<protein>
    <submittedName>
        <fullName evidence="2">Uncharacterized protein</fullName>
    </submittedName>
</protein>
<dbReference type="EMBL" id="JACCJC010000045">
    <property type="protein sequence ID" value="KAF6232805.1"/>
    <property type="molecule type" value="Genomic_DNA"/>
</dbReference>
<dbReference type="Proteomes" id="UP000578531">
    <property type="component" value="Unassembled WGS sequence"/>
</dbReference>
<evidence type="ECO:0000256" key="1">
    <source>
        <dbReference type="SAM" id="MobiDB-lite"/>
    </source>
</evidence>
<dbReference type="AlphaFoldDB" id="A0A8H6L290"/>